<gene>
    <name evidence="2" type="ORF">CYMTET_13701</name>
</gene>
<evidence type="ECO:0000259" key="1">
    <source>
        <dbReference type="PROSITE" id="PS50003"/>
    </source>
</evidence>
<dbReference type="InterPro" id="IPR011993">
    <property type="entry name" value="PH-like_dom_sf"/>
</dbReference>
<name>A0AAE0GHZ6_9CHLO</name>
<dbReference type="AlphaFoldDB" id="A0AAE0GHZ6"/>
<accession>A0AAE0GHZ6</accession>
<dbReference type="SUPFAM" id="SSF50729">
    <property type="entry name" value="PH domain-like"/>
    <property type="match status" value="2"/>
</dbReference>
<evidence type="ECO:0000313" key="3">
    <source>
        <dbReference type="Proteomes" id="UP001190700"/>
    </source>
</evidence>
<dbReference type="Proteomes" id="UP001190700">
    <property type="component" value="Unassembled WGS sequence"/>
</dbReference>
<feature type="domain" description="PH" evidence="1">
    <location>
        <begin position="191"/>
        <end position="294"/>
    </location>
</feature>
<feature type="domain" description="PH" evidence="1">
    <location>
        <begin position="29"/>
        <end position="168"/>
    </location>
</feature>
<organism evidence="2 3">
    <name type="scientific">Cymbomonas tetramitiformis</name>
    <dbReference type="NCBI Taxonomy" id="36881"/>
    <lineage>
        <taxon>Eukaryota</taxon>
        <taxon>Viridiplantae</taxon>
        <taxon>Chlorophyta</taxon>
        <taxon>Pyramimonadophyceae</taxon>
        <taxon>Pyramimonadales</taxon>
        <taxon>Pyramimonadaceae</taxon>
        <taxon>Cymbomonas</taxon>
    </lineage>
</organism>
<protein>
    <recommendedName>
        <fullName evidence="1">PH domain-containing protein</fullName>
    </recommendedName>
</protein>
<reference evidence="2 3" key="1">
    <citation type="journal article" date="2015" name="Genome Biol. Evol.">
        <title>Comparative Genomics of a Bacterivorous Green Alga Reveals Evolutionary Causalities and Consequences of Phago-Mixotrophic Mode of Nutrition.</title>
        <authorList>
            <person name="Burns J.A."/>
            <person name="Paasch A."/>
            <person name="Narechania A."/>
            <person name="Kim E."/>
        </authorList>
    </citation>
    <scope>NUCLEOTIDE SEQUENCE [LARGE SCALE GENOMIC DNA]</scope>
    <source>
        <strain evidence="2 3">PLY_AMNH</strain>
    </source>
</reference>
<dbReference type="SMART" id="SM00233">
    <property type="entry name" value="PH"/>
    <property type="match status" value="2"/>
</dbReference>
<evidence type="ECO:0000313" key="2">
    <source>
        <dbReference type="EMBL" id="KAK3278355.1"/>
    </source>
</evidence>
<proteinExistence type="predicted"/>
<dbReference type="Pfam" id="PF00169">
    <property type="entry name" value="PH"/>
    <property type="match status" value="1"/>
</dbReference>
<dbReference type="PROSITE" id="PS50003">
    <property type="entry name" value="PH_DOMAIN"/>
    <property type="match status" value="2"/>
</dbReference>
<dbReference type="EMBL" id="LGRX02005499">
    <property type="protein sequence ID" value="KAK3278355.1"/>
    <property type="molecule type" value="Genomic_DNA"/>
</dbReference>
<sequence>MRKSIIGKRVSVFGPPKPDNDQLDVYPANKIYAGWLHKKARERSLIAGRGWHYRYFILGEAADTAAGVDSESGNVESIPGAYFIWFYNDEEMSILRGVIQLTPEGSVLPLRTEEDLLQAGMAGKTKHLDSFLFMLSLGESAPEPDIVLQTSNASELANWDSYLNICFEQLKRIKAGSNSAILPMAPAMQEEALAEGLLLKRAVKSGRNFKTRYFMLFPDARLMYYTPKDSKAKGDVRHGEMKGVMQLTADFFCSDWNGKKYGFTVSDLQTTFYLSAQSSEEKLFWVGTITGVIRNLIFREEAMTDHFLEPQESVAER</sequence>
<dbReference type="InterPro" id="IPR001849">
    <property type="entry name" value="PH_domain"/>
</dbReference>
<feature type="non-terminal residue" evidence="2">
    <location>
        <position position="317"/>
    </location>
</feature>
<keyword evidence="3" id="KW-1185">Reference proteome</keyword>
<comment type="caution">
    <text evidence="2">The sequence shown here is derived from an EMBL/GenBank/DDBJ whole genome shotgun (WGS) entry which is preliminary data.</text>
</comment>
<dbReference type="Gene3D" id="2.30.29.30">
    <property type="entry name" value="Pleckstrin-homology domain (PH domain)/Phosphotyrosine-binding domain (PTB)"/>
    <property type="match status" value="2"/>
</dbReference>